<organism evidence="4 5">
    <name type="scientific">Halomonas kalidii</name>
    <dbReference type="NCBI Taxonomy" id="3043293"/>
    <lineage>
        <taxon>Bacteria</taxon>
        <taxon>Pseudomonadati</taxon>
        <taxon>Pseudomonadota</taxon>
        <taxon>Gammaproteobacteria</taxon>
        <taxon>Oceanospirillales</taxon>
        <taxon>Halomonadaceae</taxon>
        <taxon>Halomonas</taxon>
    </lineage>
</organism>
<feature type="domain" description="D-serine dehydratase-like" evidence="3">
    <location>
        <begin position="265"/>
        <end position="372"/>
    </location>
</feature>
<evidence type="ECO:0000313" key="5">
    <source>
        <dbReference type="Proteomes" id="UP001244242"/>
    </source>
</evidence>
<dbReference type="InterPro" id="IPR042208">
    <property type="entry name" value="D-ser_dehydrat-like_sf"/>
</dbReference>
<comment type="similarity">
    <text evidence="1">Belongs to the DSD1 family.</text>
</comment>
<dbReference type="SUPFAM" id="SSF51419">
    <property type="entry name" value="PLP-binding barrel"/>
    <property type="match status" value="1"/>
</dbReference>
<keyword evidence="5" id="KW-1185">Reference proteome</keyword>
<evidence type="ECO:0000256" key="2">
    <source>
        <dbReference type="ARBA" id="ARBA00023239"/>
    </source>
</evidence>
<accession>A0ABT6VQ86</accession>
<dbReference type="RefSeq" id="WP_282723554.1">
    <property type="nucleotide sequence ID" value="NZ_JASCQO010000054.1"/>
</dbReference>
<evidence type="ECO:0000256" key="1">
    <source>
        <dbReference type="ARBA" id="ARBA00005323"/>
    </source>
</evidence>
<dbReference type="InterPro" id="IPR051466">
    <property type="entry name" value="D-amino_acid_metab_enzyme"/>
</dbReference>
<dbReference type="InterPro" id="IPR026956">
    <property type="entry name" value="D-ser_dehydrat-like_dom"/>
</dbReference>
<dbReference type="Pfam" id="PF01168">
    <property type="entry name" value="Ala_racemase_N"/>
    <property type="match status" value="1"/>
</dbReference>
<reference evidence="4 5" key="1">
    <citation type="submission" date="2023-04" db="EMBL/GenBank/DDBJ databases">
        <title>Halomonas strains isolated from rhizosphere soil.</title>
        <authorList>
            <person name="Xu L."/>
            <person name="Sun J.-Q."/>
        </authorList>
    </citation>
    <scope>NUCLEOTIDE SEQUENCE [LARGE SCALE GENOMIC DNA]</scope>
    <source>
        <strain evidence="4 5">LN1S58</strain>
    </source>
</reference>
<dbReference type="Gene3D" id="3.20.20.10">
    <property type="entry name" value="Alanine racemase"/>
    <property type="match status" value="1"/>
</dbReference>
<dbReference type="SMART" id="SM01119">
    <property type="entry name" value="D-ser_dehydrat"/>
    <property type="match status" value="1"/>
</dbReference>
<sequence length="388" mass="41284">MVVNQASVEKATLQTIETPCLMLDADRMDRNVQRLKSHLATLGPRLRPHLKTGKSVEVARRVMMSEAGPATVSTLKEAEQFAAAGVRDIIYAVGIAPGKLGRVLALRAAGVDLAVILDSVEQARLVADAGRESNTRIPALIEIDCDGHRSGVLPDETERLVEIGRVLHEGGAELRGVLTHAGGSYSARGQAALEQCAEEERAGAVKAAEVLREAGLPCPVVSVGSTPTAHFSRDLSGVTEVRAGVFVLFDLVMAGIGVCTVDDIALSVLTTVIGHQPDKGWILVDAGWMAMSRDRGTAKQDVDQGYGLVCDVHGKPYDDLIMADANQEHGVITLRPGSRGTLPDLPIGTRVRILPNHACATGAQHGSYHVVREGSDVIEAEWPRFGGW</sequence>
<dbReference type="EMBL" id="JASCQO010000054">
    <property type="protein sequence ID" value="MDI5936135.1"/>
    <property type="molecule type" value="Genomic_DNA"/>
</dbReference>
<comment type="caution">
    <text evidence="4">The sequence shown here is derived from an EMBL/GenBank/DDBJ whole genome shotgun (WGS) entry which is preliminary data.</text>
</comment>
<dbReference type="CDD" id="cd06812">
    <property type="entry name" value="PLPDE_III_DSD_D-TA_like_1"/>
    <property type="match status" value="1"/>
</dbReference>
<evidence type="ECO:0000259" key="3">
    <source>
        <dbReference type="SMART" id="SM01119"/>
    </source>
</evidence>
<dbReference type="Pfam" id="PF14031">
    <property type="entry name" value="D-ser_dehydrat"/>
    <property type="match status" value="1"/>
</dbReference>
<dbReference type="InterPro" id="IPR029066">
    <property type="entry name" value="PLP-binding_barrel"/>
</dbReference>
<dbReference type="Gene3D" id="2.40.37.20">
    <property type="entry name" value="D-serine dehydratase-like domain"/>
    <property type="match status" value="1"/>
</dbReference>
<proteinExistence type="inferred from homology"/>
<protein>
    <submittedName>
        <fullName evidence="4">DSD1 family PLP-dependent enzyme</fullName>
    </submittedName>
</protein>
<evidence type="ECO:0000313" key="4">
    <source>
        <dbReference type="EMBL" id="MDI5936135.1"/>
    </source>
</evidence>
<name>A0ABT6VQ86_9GAMM</name>
<dbReference type="PANTHER" id="PTHR28004:SF2">
    <property type="entry name" value="D-SERINE DEHYDRATASE"/>
    <property type="match status" value="1"/>
</dbReference>
<dbReference type="Proteomes" id="UP001244242">
    <property type="component" value="Unassembled WGS sequence"/>
</dbReference>
<dbReference type="InterPro" id="IPR001608">
    <property type="entry name" value="Ala_racemase_N"/>
</dbReference>
<gene>
    <name evidence="4" type="ORF">QLQ84_20290</name>
</gene>
<dbReference type="PANTHER" id="PTHR28004">
    <property type="entry name" value="ZGC:162816-RELATED"/>
    <property type="match status" value="1"/>
</dbReference>
<keyword evidence="2" id="KW-0456">Lyase</keyword>